<dbReference type="PANTHER" id="PTHR34107">
    <property type="entry name" value="SLL0198 PROTEIN-RELATED"/>
    <property type="match status" value="1"/>
</dbReference>
<protein>
    <submittedName>
        <fullName evidence="2">Uma2 family endonuclease</fullName>
    </submittedName>
</protein>
<name>A0A9D1ESL7_9FIRM</name>
<dbReference type="PANTHER" id="PTHR34107:SF4">
    <property type="entry name" value="SLL1222 PROTEIN"/>
    <property type="match status" value="1"/>
</dbReference>
<dbReference type="AlphaFoldDB" id="A0A9D1ESL7"/>
<evidence type="ECO:0000313" key="2">
    <source>
        <dbReference type="EMBL" id="HIS31215.1"/>
    </source>
</evidence>
<dbReference type="Gene3D" id="3.90.1570.10">
    <property type="entry name" value="tt1808, chain A"/>
    <property type="match status" value="1"/>
</dbReference>
<dbReference type="InterPro" id="IPR008538">
    <property type="entry name" value="Uma2"/>
</dbReference>
<dbReference type="Proteomes" id="UP000823935">
    <property type="component" value="Unassembled WGS sequence"/>
</dbReference>
<reference evidence="2" key="1">
    <citation type="submission" date="2020-10" db="EMBL/GenBank/DDBJ databases">
        <authorList>
            <person name="Gilroy R."/>
        </authorList>
    </citation>
    <scope>NUCLEOTIDE SEQUENCE</scope>
    <source>
        <strain evidence="2">CHK190-19873</strain>
    </source>
</reference>
<keyword evidence="2" id="KW-0378">Hydrolase</keyword>
<comment type="caution">
    <text evidence="2">The sequence shown here is derived from an EMBL/GenBank/DDBJ whole genome shotgun (WGS) entry which is preliminary data.</text>
</comment>
<dbReference type="SUPFAM" id="SSF52980">
    <property type="entry name" value="Restriction endonuclease-like"/>
    <property type="match status" value="1"/>
</dbReference>
<evidence type="ECO:0000259" key="1">
    <source>
        <dbReference type="Pfam" id="PF05685"/>
    </source>
</evidence>
<organism evidence="2 3">
    <name type="scientific">Candidatus Limivivens intestinipullorum</name>
    <dbReference type="NCBI Taxonomy" id="2840858"/>
    <lineage>
        <taxon>Bacteria</taxon>
        <taxon>Bacillati</taxon>
        <taxon>Bacillota</taxon>
        <taxon>Clostridia</taxon>
        <taxon>Lachnospirales</taxon>
        <taxon>Lachnospiraceae</taxon>
        <taxon>Lachnospiraceae incertae sedis</taxon>
        <taxon>Candidatus Limivivens</taxon>
    </lineage>
</organism>
<evidence type="ECO:0000313" key="3">
    <source>
        <dbReference type="Proteomes" id="UP000823935"/>
    </source>
</evidence>
<dbReference type="CDD" id="cd06260">
    <property type="entry name" value="DUF820-like"/>
    <property type="match status" value="1"/>
</dbReference>
<gene>
    <name evidence="2" type="ORF">IAB44_06675</name>
</gene>
<dbReference type="InterPro" id="IPR012296">
    <property type="entry name" value="Nuclease_put_TT1808"/>
</dbReference>
<reference evidence="2" key="2">
    <citation type="journal article" date="2021" name="PeerJ">
        <title>Extensive microbial diversity within the chicken gut microbiome revealed by metagenomics and culture.</title>
        <authorList>
            <person name="Gilroy R."/>
            <person name="Ravi A."/>
            <person name="Getino M."/>
            <person name="Pursley I."/>
            <person name="Horton D.L."/>
            <person name="Alikhan N.F."/>
            <person name="Baker D."/>
            <person name="Gharbi K."/>
            <person name="Hall N."/>
            <person name="Watson M."/>
            <person name="Adriaenssens E.M."/>
            <person name="Foster-Nyarko E."/>
            <person name="Jarju S."/>
            <person name="Secka A."/>
            <person name="Antonio M."/>
            <person name="Oren A."/>
            <person name="Chaudhuri R.R."/>
            <person name="La Ragione R."/>
            <person name="Hildebrand F."/>
            <person name="Pallen M.J."/>
        </authorList>
    </citation>
    <scope>NUCLEOTIDE SEQUENCE</scope>
    <source>
        <strain evidence="2">CHK190-19873</strain>
    </source>
</reference>
<accession>A0A9D1ESL7</accession>
<feature type="domain" description="Putative restriction endonuclease" evidence="1">
    <location>
        <begin position="12"/>
        <end position="167"/>
    </location>
</feature>
<proteinExistence type="predicted"/>
<keyword evidence="2" id="KW-0540">Nuclease</keyword>
<dbReference type="GO" id="GO:0004519">
    <property type="term" value="F:endonuclease activity"/>
    <property type="evidence" value="ECO:0007669"/>
    <property type="project" value="UniProtKB-KW"/>
</dbReference>
<dbReference type="Pfam" id="PF05685">
    <property type="entry name" value="Uma2"/>
    <property type="match status" value="1"/>
</dbReference>
<dbReference type="EMBL" id="DVIQ01000033">
    <property type="protein sequence ID" value="HIS31215.1"/>
    <property type="molecule type" value="Genomic_DNA"/>
</dbReference>
<sequence length="180" mass="20633">MALPQGKKYNAEDYWNLPEGQRAELIEGQLYDMAPPTFIHQKLISELHFTIKEYIRKKGGDCEVIPSPFAVNLTGNDRTWVEPDISVICDKGKLSDRGCEGAPDWIIEIASPSTQSVDYGIKLFKYRTAGVREYWIVNPVTRTVNVFDFQNEKQTGMFSFDDEIPVMIYPDFIIKIVDML</sequence>
<keyword evidence="2" id="KW-0255">Endonuclease</keyword>
<dbReference type="InterPro" id="IPR011335">
    <property type="entry name" value="Restrct_endonuc-II-like"/>
</dbReference>